<proteinExistence type="predicted"/>
<reference evidence="3" key="1">
    <citation type="journal article" date="2015" name="Proc. Natl. Acad. Sci. U.S.A.">
        <title>Genome sequencing of adzuki bean (Vigna angularis) provides insight into high starch and low fat accumulation and domestication.</title>
        <authorList>
            <person name="Yang K."/>
            <person name="Tian Z."/>
            <person name="Chen C."/>
            <person name="Luo L."/>
            <person name="Zhao B."/>
            <person name="Wang Z."/>
            <person name="Yu L."/>
            <person name="Li Y."/>
            <person name="Sun Y."/>
            <person name="Li W."/>
            <person name="Chen Y."/>
            <person name="Li Y."/>
            <person name="Zhang Y."/>
            <person name="Ai D."/>
            <person name="Zhao J."/>
            <person name="Shang C."/>
            <person name="Ma Y."/>
            <person name="Wu B."/>
            <person name="Wang M."/>
            <person name="Gao L."/>
            <person name="Sun D."/>
            <person name="Zhang P."/>
            <person name="Guo F."/>
            <person name="Wang W."/>
            <person name="Li Y."/>
            <person name="Wang J."/>
            <person name="Varshney R.K."/>
            <person name="Wang J."/>
            <person name="Ling H.Q."/>
            <person name="Wan P."/>
        </authorList>
    </citation>
    <scope>NUCLEOTIDE SEQUENCE</scope>
    <source>
        <strain evidence="3">cv. Jingnong 6</strain>
    </source>
</reference>
<dbReference type="EMBL" id="CM003381">
    <property type="protein sequence ID" value="KOM57648.1"/>
    <property type="molecule type" value="Genomic_DNA"/>
</dbReference>
<evidence type="ECO:0000313" key="3">
    <source>
        <dbReference type="Proteomes" id="UP000053144"/>
    </source>
</evidence>
<organism evidence="2 3">
    <name type="scientific">Phaseolus angularis</name>
    <name type="common">Azuki bean</name>
    <name type="synonym">Vigna angularis</name>
    <dbReference type="NCBI Taxonomy" id="3914"/>
    <lineage>
        <taxon>Eukaryota</taxon>
        <taxon>Viridiplantae</taxon>
        <taxon>Streptophyta</taxon>
        <taxon>Embryophyta</taxon>
        <taxon>Tracheophyta</taxon>
        <taxon>Spermatophyta</taxon>
        <taxon>Magnoliopsida</taxon>
        <taxon>eudicotyledons</taxon>
        <taxon>Gunneridae</taxon>
        <taxon>Pentapetalae</taxon>
        <taxon>rosids</taxon>
        <taxon>fabids</taxon>
        <taxon>Fabales</taxon>
        <taxon>Fabaceae</taxon>
        <taxon>Papilionoideae</taxon>
        <taxon>50 kb inversion clade</taxon>
        <taxon>NPAAA clade</taxon>
        <taxon>indigoferoid/millettioid clade</taxon>
        <taxon>Phaseoleae</taxon>
        <taxon>Vigna</taxon>
    </lineage>
</organism>
<gene>
    <name evidence="2" type="ORF">LR48_Vigan11g068100</name>
</gene>
<feature type="compositionally biased region" description="Acidic residues" evidence="1">
    <location>
        <begin position="117"/>
        <end position="136"/>
    </location>
</feature>
<name>A0A0L9VRS2_PHAAN</name>
<protein>
    <submittedName>
        <fullName evidence="2">Uncharacterized protein</fullName>
    </submittedName>
</protein>
<dbReference type="Proteomes" id="UP000053144">
    <property type="component" value="Chromosome 11"/>
</dbReference>
<accession>A0A0L9VRS2</accession>
<evidence type="ECO:0000256" key="1">
    <source>
        <dbReference type="SAM" id="MobiDB-lite"/>
    </source>
</evidence>
<dbReference type="AlphaFoldDB" id="A0A0L9VRS2"/>
<dbReference type="Gramene" id="KOM57648">
    <property type="protein sequence ID" value="KOM57648"/>
    <property type="gene ID" value="LR48_Vigan11g068100"/>
</dbReference>
<evidence type="ECO:0000313" key="2">
    <source>
        <dbReference type="EMBL" id="KOM57648.1"/>
    </source>
</evidence>
<sequence length="136" mass="15644">MTSSSGKRVKTIGHKRKEKEHIYSNKFLTAAHEKYFPRVDGRRLLMERKVAIIPSLAPQLERELDRSNWRTLVLPILLWSKNFIQIHGQWKDFATRVAWPVAPSQTDGGVGAAEASAMEEDTEDEEEDEEDSDDYN</sequence>
<feature type="region of interest" description="Disordered" evidence="1">
    <location>
        <begin position="103"/>
        <end position="136"/>
    </location>
</feature>